<dbReference type="Proteomes" id="UP000887580">
    <property type="component" value="Unplaced"/>
</dbReference>
<organism evidence="1 2">
    <name type="scientific">Panagrolaimus sp. PS1159</name>
    <dbReference type="NCBI Taxonomy" id="55785"/>
    <lineage>
        <taxon>Eukaryota</taxon>
        <taxon>Metazoa</taxon>
        <taxon>Ecdysozoa</taxon>
        <taxon>Nematoda</taxon>
        <taxon>Chromadorea</taxon>
        <taxon>Rhabditida</taxon>
        <taxon>Tylenchina</taxon>
        <taxon>Panagrolaimomorpha</taxon>
        <taxon>Panagrolaimoidea</taxon>
        <taxon>Panagrolaimidae</taxon>
        <taxon>Panagrolaimus</taxon>
    </lineage>
</organism>
<sequence length="353" mass="39574">MVFVAPILFFIFPIIIFALPTPEKCNELHVSAKYSDAISNTLLLSIDADLSLFQDKNITHVSISNLNISSINNNSYFTEPFQAFIDGNTFSCIQSNSNKTTEICYFETKNSTFQLFSKINLNGYNFSSTLFYGIIDEISFSSALGPIFSRDGNCGSESTSVNEKKYNVDIEGLNEKKYNVDIEGCCISYKPTYIPNGTPPICTAFQSRSTIYNTDDNYSIFSTAKYDYTLGDGSIIAHGTLTGPSNTNVLLTLNDFWQCGGYPGAPMTCNFPIYDGDNKFLFPLILYRRNITTGEIDFYYESIAGRLIVRNNQTLFEEGFNFTPKNDCSYFSSSFFDATKVFTSQFCCTKFGN</sequence>
<dbReference type="WBParaSite" id="PS1159_v2.g21469.t1">
    <property type="protein sequence ID" value="PS1159_v2.g21469.t1"/>
    <property type="gene ID" value="PS1159_v2.g21469"/>
</dbReference>
<accession>A0AC35FXQ9</accession>
<proteinExistence type="predicted"/>
<evidence type="ECO:0000313" key="1">
    <source>
        <dbReference type="Proteomes" id="UP000887580"/>
    </source>
</evidence>
<name>A0AC35FXQ9_9BILA</name>
<reference evidence="2" key="1">
    <citation type="submission" date="2022-11" db="UniProtKB">
        <authorList>
            <consortium name="WormBaseParasite"/>
        </authorList>
    </citation>
    <scope>IDENTIFICATION</scope>
</reference>
<protein>
    <submittedName>
        <fullName evidence="2">Uncharacterized protein</fullName>
    </submittedName>
</protein>
<evidence type="ECO:0000313" key="2">
    <source>
        <dbReference type="WBParaSite" id="PS1159_v2.g21469.t1"/>
    </source>
</evidence>